<feature type="region of interest" description="Disordered" evidence="1">
    <location>
        <begin position="378"/>
        <end position="433"/>
    </location>
</feature>
<proteinExistence type="predicted"/>
<evidence type="ECO:0000256" key="1">
    <source>
        <dbReference type="SAM" id="MobiDB-lite"/>
    </source>
</evidence>
<dbReference type="AlphaFoldDB" id="A0AAN6Q3X6"/>
<accession>A0AAN6Q3X6</accession>
<comment type="caution">
    <text evidence="2">The sequence shown here is derived from an EMBL/GenBank/DDBJ whole genome shotgun (WGS) entry which is preliminary data.</text>
</comment>
<dbReference type="Proteomes" id="UP001305647">
    <property type="component" value="Unassembled WGS sequence"/>
</dbReference>
<organism evidence="2 3">
    <name type="scientific">Parathielavia hyrcaniae</name>
    <dbReference type="NCBI Taxonomy" id="113614"/>
    <lineage>
        <taxon>Eukaryota</taxon>
        <taxon>Fungi</taxon>
        <taxon>Dikarya</taxon>
        <taxon>Ascomycota</taxon>
        <taxon>Pezizomycotina</taxon>
        <taxon>Sordariomycetes</taxon>
        <taxon>Sordariomycetidae</taxon>
        <taxon>Sordariales</taxon>
        <taxon>Chaetomiaceae</taxon>
        <taxon>Parathielavia</taxon>
    </lineage>
</organism>
<reference evidence="2" key="2">
    <citation type="submission" date="2023-05" db="EMBL/GenBank/DDBJ databases">
        <authorList>
            <consortium name="Lawrence Berkeley National Laboratory"/>
            <person name="Steindorff A."/>
            <person name="Hensen N."/>
            <person name="Bonometti L."/>
            <person name="Westerberg I."/>
            <person name="Brannstrom I.O."/>
            <person name="Guillou S."/>
            <person name="Cros-Aarteil S."/>
            <person name="Calhoun S."/>
            <person name="Haridas S."/>
            <person name="Kuo A."/>
            <person name="Mondo S."/>
            <person name="Pangilinan J."/>
            <person name="Riley R."/>
            <person name="Labutti K."/>
            <person name="Andreopoulos B."/>
            <person name="Lipzen A."/>
            <person name="Chen C."/>
            <person name="Yanf M."/>
            <person name="Daum C."/>
            <person name="Ng V."/>
            <person name="Clum A."/>
            <person name="Ohm R."/>
            <person name="Martin F."/>
            <person name="Silar P."/>
            <person name="Natvig D."/>
            <person name="Lalanne C."/>
            <person name="Gautier V."/>
            <person name="Ament-Velasquez S.L."/>
            <person name="Kruys A."/>
            <person name="Hutchinson M.I."/>
            <person name="Powell A.J."/>
            <person name="Barry K."/>
            <person name="Miller A.N."/>
            <person name="Grigoriev I.V."/>
            <person name="Debuchy R."/>
            <person name="Gladieux P."/>
            <person name="Thoren M.H."/>
            <person name="Johannesson H."/>
        </authorList>
    </citation>
    <scope>NUCLEOTIDE SEQUENCE</scope>
    <source>
        <strain evidence="2">CBS 757.83</strain>
    </source>
</reference>
<reference evidence="2" key="1">
    <citation type="journal article" date="2023" name="Mol. Phylogenet. Evol.">
        <title>Genome-scale phylogeny and comparative genomics of the fungal order Sordariales.</title>
        <authorList>
            <person name="Hensen N."/>
            <person name="Bonometti L."/>
            <person name="Westerberg I."/>
            <person name="Brannstrom I.O."/>
            <person name="Guillou S."/>
            <person name="Cros-Aarteil S."/>
            <person name="Calhoun S."/>
            <person name="Haridas S."/>
            <person name="Kuo A."/>
            <person name="Mondo S."/>
            <person name="Pangilinan J."/>
            <person name="Riley R."/>
            <person name="LaButti K."/>
            <person name="Andreopoulos B."/>
            <person name="Lipzen A."/>
            <person name="Chen C."/>
            <person name="Yan M."/>
            <person name="Daum C."/>
            <person name="Ng V."/>
            <person name="Clum A."/>
            <person name="Steindorff A."/>
            <person name="Ohm R.A."/>
            <person name="Martin F."/>
            <person name="Silar P."/>
            <person name="Natvig D.O."/>
            <person name="Lalanne C."/>
            <person name="Gautier V."/>
            <person name="Ament-Velasquez S.L."/>
            <person name="Kruys A."/>
            <person name="Hutchinson M.I."/>
            <person name="Powell A.J."/>
            <person name="Barry K."/>
            <person name="Miller A.N."/>
            <person name="Grigoriev I.V."/>
            <person name="Debuchy R."/>
            <person name="Gladieux P."/>
            <person name="Hiltunen Thoren M."/>
            <person name="Johannesson H."/>
        </authorList>
    </citation>
    <scope>NUCLEOTIDE SEQUENCE</scope>
    <source>
        <strain evidence="2">CBS 757.83</strain>
    </source>
</reference>
<evidence type="ECO:0000313" key="3">
    <source>
        <dbReference type="Proteomes" id="UP001305647"/>
    </source>
</evidence>
<sequence length="454" mass="52896">MFGGLFTCLRLLRRLLWWSFLITLPFHFLPFLNGLIEGVLLSNMLTETYHASLDNFGTNVESAAWMDWYSVPGGPGIHDLATAPFHLIELRDPQSWWERLGLRRFDIDVTDDIAMDEYPIDSLASLEALYRRAPKHGEAQRWHHFIYASPSRFHIEELWFSEWDRAFNELLQYHYANPPPTGARFHCLTCPGNFLCDIWATRGPAMLHFTTDSPDEFDELEERVRIPGYLPVTVRIIEFPLTDPEKLALLPGQFPSPFNQLRSVTSHPQTWQLHQPFSKVDQFIKRLYDTCDEAEKEYAQTYGRLRRLENWIENKLGLEDSLWPAGARLPTLFLSFAAKEGLGHVWEFVKTQSTELRKRYWGKNKGEEVLEWLDERAKQKEKEKEKEEGKEKEGAGDDEEEGERRGRPAAQDFFEENAEAVCEIGKSNPGHDEFLNKIWDLMQKKEAKGSKKKD</sequence>
<gene>
    <name evidence="2" type="ORF">N658DRAFT_516125</name>
</gene>
<protein>
    <submittedName>
        <fullName evidence="2">Uncharacterized protein</fullName>
    </submittedName>
</protein>
<keyword evidence="3" id="KW-1185">Reference proteome</keyword>
<feature type="compositionally biased region" description="Basic and acidic residues" evidence="1">
    <location>
        <begin position="378"/>
        <end position="395"/>
    </location>
</feature>
<dbReference type="EMBL" id="MU863636">
    <property type="protein sequence ID" value="KAK4101270.1"/>
    <property type="molecule type" value="Genomic_DNA"/>
</dbReference>
<evidence type="ECO:0000313" key="2">
    <source>
        <dbReference type="EMBL" id="KAK4101270.1"/>
    </source>
</evidence>
<name>A0AAN6Q3X6_9PEZI</name>